<keyword evidence="2" id="KW-0813">Transport</keyword>
<keyword evidence="7" id="KW-1185">Reference proteome</keyword>
<proteinExistence type="predicted"/>
<evidence type="ECO:0000256" key="1">
    <source>
        <dbReference type="ARBA" id="ARBA00003211"/>
    </source>
</evidence>
<feature type="signal peptide" evidence="4">
    <location>
        <begin position="1"/>
        <end position="35"/>
    </location>
</feature>
<comment type="caution">
    <text evidence="6">The sequence shown here is derived from an EMBL/GenBank/DDBJ whole genome shotgun (WGS) entry which is preliminary data.</text>
</comment>
<dbReference type="Proteomes" id="UP001187192">
    <property type="component" value="Unassembled WGS sequence"/>
</dbReference>
<dbReference type="Gene3D" id="1.10.110.10">
    <property type="entry name" value="Plant lipid-transfer and hydrophobic proteins"/>
    <property type="match status" value="1"/>
</dbReference>
<sequence length="106" mass="11283">MIKKLAETAAVAVAVAVAVAIAAALLLCQTPMVVAQVTCDPEQLNSCAGAILFNQVPSEKCCENVRQQQPCFCQYLKDPSYSSFINSDGAKRVVATCKVQFPTNCP</sequence>
<evidence type="ECO:0000256" key="4">
    <source>
        <dbReference type="SAM" id="SignalP"/>
    </source>
</evidence>
<keyword evidence="4" id="KW-0732">Signal</keyword>
<dbReference type="GO" id="GO:0006869">
    <property type="term" value="P:lipid transport"/>
    <property type="evidence" value="ECO:0007669"/>
    <property type="project" value="InterPro"/>
</dbReference>
<name>A0AA88DEV2_FICCA</name>
<feature type="domain" description="Bifunctional inhibitor/plant lipid transfer protein/seed storage helical" evidence="5">
    <location>
        <begin position="41"/>
        <end position="105"/>
    </location>
</feature>
<dbReference type="GO" id="GO:0008289">
    <property type="term" value="F:lipid binding"/>
    <property type="evidence" value="ECO:0007669"/>
    <property type="project" value="UniProtKB-KW"/>
</dbReference>
<protein>
    <recommendedName>
        <fullName evidence="5">Bifunctional inhibitor/plant lipid transfer protein/seed storage helical domain-containing protein</fullName>
    </recommendedName>
</protein>
<dbReference type="SUPFAM" id="SSF47699">
    <property type="entry name" value="Bifunctional inhibitor/lipid-transfer protein/seed storage 2S albumin"/>
    <property type="match status" value="1"/>
</dbReference>
<dbReference type="PANTHER" id="PTHR33214:SF69">
    <property type="entry name" value="BIFUNCTIONAL INHIBITOR_LIPID-TRANSFER PROTEIN_SEED STORAGE 2S ALBUMIN SUPERFAMILY PROTEIN"/>
    <property type="match status" value="1"/>
</dbReference>
<keyword evidence="3" id="KW-0446">Lipid-binding</keyword>
<dbReference type="InterPro" id="IPR036312">
    <property type="entry name" value="Bifun_inhib/LTP/seed_sf"/>
</dbReference>
<organism evidence="6 7">
    <name type="scientific">Ficus carica</name>
    <name type="common">Common fig</name>
    <dbReference type="NCBI Taxonomy" id="3494"/>
    <lineage>
        <taxon>Eukaryota</taxon>
        <taxon>Viridiplantae</taxon>
        <taxon>Streptophyta</taxon>
        <taxon>Embryophyta</taxon>
        <taxon>Tracheophyta</taxon>
        <taxon>Spermatophyta</taxon>
        <taxon>Magnoliopsida</taxon>
        <taxon>eudicotyledons</taxon>
        <taxon>Gunneridae</taxon>
        <taxon>Pentapetalae</taxon>
        <taxon>rosids</taxon>
        <taxon>fabids</taxon>
        <taxon>Rosales</taxon>
        <taxon>Moraceae</taxon>
        <taxon>Ficeae</taxon>
        <taxon>Ficus</taxon>
    </lineage>
</organism>
<reference evidence="6" key="1">
    <citation type="submission" date="2023-07" db="EMBL/GenBank/DDBJ databases">
        <title>draft genome sequence of fig (Ficus carica).</title>
        <authorList>
            <person name="Takahashi T."/>
            <person name="Nishimura K."/>
        </authorList>
    </citation>
    <scope>NUCLEOTIDE SEQUENCE</scope>
</reference>
<dbReference type="Pfam" id="PF00234">
    <property type="entry name" value="Tryp_alpha_amyl"/>
    <property type="match status" value="1"/>
</dbReference>
<dbReference type="CDD" id="cd01959">
    <property type="entry name" value="nsLTP2"/>
    <property type="match status" value="1"/>
</dbReference>
<evidence type="ECO:0000313" key="7">
    <source>
        <dbReference type="Proteomes" id="UP001187192"/>
    </source>
</evidence>
<dbReference type="InterPro" id="IPR033872">
    <property type="entry name" value="nsLTP2"/>
</dbReference>
<evidence type="ECO:0000256" key="3">
    <source>
        <dbReference type="ARBA" id="ARBA00023121"/>
    </source>
</evidence>
<gene>
    <name evidence="6" type="ORF">TIFTF001_021673</name>
</gene>
<dbReference type="EMBL" id="BTGU01000042">
    <property type="protein sequence ID" value="GMN52527.1"/>
    <property type="molecule type" value="Genomic_DNA"/>
</dbReference>
<evidence type="ECO:0000256" key="2">
    <source>
        <dbReference type="ARBA" id="ARBA00022448"/>
    </source>
</evidence>
<feature type="chain" id="PRO_5041654444" description="Bifunctional inhibitor/plant lipid transfer protein/seed storage helical domain-containing protein" evidence="4">
    <location>
        <begin position="36"/>
        <end position="106"/>
    </location>
</feature>
<dbReference type="InterPro" id="IPR016140">
    <property type="entry name" value="Bifunc_inhib/LTP/seed_store"/>
</dbReference>
<comment type="function">
    <text evidence="1">Plant non-specific lipid-transfer proteins transfer phospholipids as well as galactolipids across membranes. May play a role in wax or cutin deposition in the cell walls of expanding epidermal cells and certain secretory tissues.</text>
</comment>
<evidence type="ECO:0000259" key="5">
    <source>
        <dbReference type="Pfam" id="PF00234"/>
    </source>
</evidence>
<evidence type="ECO:0000313" key="6">
    <source>
        <dbReference type="EMBL" id="GMN52527.1"/>
    </source>
</evidence>
<dbReference type="PANTHER" id="PTHR33214">
    <property type="entry name" value="BIFUNCTIONAL INHIBITOR/LIPID-TRANSFER PROTEIN/SEED STORAGE 2S ALBUMIN SUPERFAMILY PROTEIN"/>
    <property type="match status" value="1"/>
</dbReference>
<dbReference type="AlphaFoldDB" id="A0AA88DEV2"/>
<accession>A0AA88DEV2</accession>